<keyword evidence="8" id="KW-0807">Transducer</keyword>
<dbReference type="PRINTS" id="PR01012">
    <property type="entry name" value="NRPEPTIDEYR"/>
</dbReference>
<keyword evidence="5" id="KW-0297">G-protein coupled receptor</keyword>
<feature type="domain" description="G-protein coupled receptors family 1 profile" evidence="10">
    <location>
        <begin position="56"/>
        <end position="336"/>
    </location>
</feature>
<dbReference type="SUPFAM" id="SSF81321">
    <property type="entry name" value="Family A G protein-coupled receptor-like"/>
    <property type="match status" value="1"/>
</dbReference>
<feature type="transmembrane region" description="Helical" evidence="9">
    <location>
        <begin position="276"/>
        <end position="296"/>
    </location>
</feature>
<evidence type="ECO:0000256" key="3">
    <source>
        <dbReference type="ARBA" id="ARBA00022692"/>
    </source>
</evidence>
<organism evidence="11 12">
    <name type="scientific">Tegillarca granosa</name>
    <name type="common">Malaysian cockle</name>
    <name type="synonym">Anadara granosa</name>
    <dbReference type="NCBI Taxonomy" id="220873"/>
    <lineage>
        <taxon>Eukaryota</taxon>
        <taxon>Metazoa</taxon>
        <taxon>Spiralia</taxon>
        <taxon>Lophotrochozoa</taxon>
        <taxon>Mollusca</taxon>
        <taxon>Bivalvia</taxon>
        <taxon>Autobranchia</taxon>
        <taxon>Pteriomorphia</taxon>
        <taxon>Arcoida</taxon>
        <taxon>Arcoidea</taxon>
        <taxon>Arcidae</taxon>
        <taxon>Tegillarca</taxon>
    </lineage>
</organism>
<evidence type="ECO:0000256" key="1">
    <source>
        <dbReference type="ARBA" id="ARBA00004141"/>
    </source>
</evidence>
<dbReference type="PRINTS" id="PR00237">
    <property type="entry name" value="GPCRRHODOPSN"/>
</dbReference>
<gene>
    <name evidence="11" type="ORF">KUTeg_015991</name>
</gene>
<evidence type="ECO:0000256" key="4">
    <source>
        <dbReference type="ARBA" id="ARBA00022989"/>
    </source>
</evidence>
<dbReference type="PANTHER" id="PTHR45695:SF15">
    <property type="entry name" value="OPSIN RH2"/>
    <property type="match status" value="1"/>
</dbReference>
<dbReference type="InterPro" id="IPR000276">
    <property type="entry name" value="GPCR_Rhodpsn"/>
</dbReference>
<evidence type="ECO:0000256" key="6">
    <source>
        <dbReference type="ARBA" id="ARBA00023136"/>
    </source>
</evidence>
<dbReference type="Gene3D" id="1.20.1070.10">
    <property type="entry name" value="Rhodopsin 7-helix transmembrane proteins"/>
    <property type="match status" value="1"/>
</dbReference>
<evidence type="ECO:0000256" key="8">
    <source>
        <dbReference type="ARBA" id="ARBA00023224"/>
    </source>
</evidence>
<keyword evidence="4 9" id="KW-1133">Transmembrane helix</keyword>
<proteinExistence type="inferred from homology"/>
<dbReference type="Pfam" id="PF00001">
    <property type="entry name" value="7tm_1"/>
    <property type="match status" value="1"/>
</dbReference>
<feature type="transmembrane region" description="Helical" evidence="9">
    <location>
        <begin position="316"/>
        <end position="339"/>
    </location>
</feature>
<sequence length="340" mass="39030">MRSAAMEEYSEYNYDDFYGDFTNYTYDYNVTANTLPLYVIPVAISYGLTGIVGLIGNILVIFAIVKFPRMRTVTNMFLLSLSSADLLLVLVCVPIKGVAFFSYSWTMGEFLCKLVSYMQNVSMICSVMTLTVMSIERNLLRFMAILFPLKAMYFCTMRHARIVILIHKEVGIYRKGYWCIKEFSRQEYFILYELFMLIIMFIIPIIVMSMSYFMIAIEIWHLASKRAVMRSGSDAQYDRRYSSSRKDSSTFFTNQSAATKRSLSNNADDSKTTSQVISMLIIIVLLFAVCWGPILLDNVLVAFGLVDQLHMGDLMYMRIAFNLMSYANSCVNPIVYGFMS</sequence>
<feature type="transmembrane region" description="Helical" evidence="9">
    <location>
        <begin position="194"/>
        <end position="220"/>
    </location>
</feature>
<evidence type="ECO:0000313" key="11">
    <source>
        <dbReference type="EMBL" id="KAJ8305446.1"/>
    </source>
</evidence>
<evidence type="ECO:0000256" key="5">
    <source>
        <dbReference type="ARBA" id="ARBA00023040"/>
    </source>
</evidence>
<keyword evidence="7" id="KW-0675">Receptor</keyword>
<dbReference type="InterPro" id="IPR017452">
    <property type="entry name" value="GPCR_Rhodpsn_7TM"/>
</dbReference>
<protein>
    <recommendedName>
        <fullName evidence="10">G-protein coupled receptors family 1 profile domain-containing protein</fullName>
    </recommendedName>
</protein>
<comment type="similarity">
    <text evidence="2">Belongs to the G-protein coupled receptor 1 family.</text>
</comment>
<dbReference type="Proteomes" id="UP001217089">
    <property type="component" value="Unassembled WGS sequence"/>
</dbReference>
<keyword evidence="12" id="KW-1185">Reference proteome</keyword>
<evidence type="ECO:0000256" key="2">
    <source>
        <dbReference type="ARBA" id="ARBA00010663"/>
    </source>
</evidence>
<accession>A0ABQ9EM33</accession>
<dbReference type="PROSITE" id="PS50262">
    <property type="entry name" value="G_PROTEIN_RECEP_F1_2"/>
    <property type="match status" value="1"/>
</dbReference>
<comment type="subcellular location">
    <subcellularLocation>
        <location evidence="1">Membrane</location>
        <topology evidence="1">Multi-pass membrane protein</topology>
    </subcellularLocation>
</comment>
<feature type="transmembrane region" description="Helical" evidence="9">
    <location>
        <begin position="86"/>
        <end position="105"/>
    </location>
</feature>
<dbReference type="EMBL" id="JARBDR010000813">
    <property type="protein sequence ID" value="KAJ8305446.1"/>
    <property type="molecule type" value="Genomic_DNA"/>
</dbReference>
<keyword evidence="6 9" id="KW-0472">Membrane</keyword>
<reference evidence="11 12" key="1">
    <citation type="submission" date="2022-12" db="EMBL/GenBank/DDBJ databases">
        <title>Chromosome-level genome of Tegillarca granosa.</title>
        <authorList>
            <person name="Kim J."/>
        </authorList>
    </citation>
    <scope>NUCLEOTIDE SEQUENCE [LARGE SCALE GENOMIC DNA]</scope>
    <source>
        <strain evidence="11">Teg-2019</strain>
        <tissue evidence="11">Adductor muscle</tissue>
    </source>
</reference>
<dbReference type="InterPro" id="IPR000611">
    <property type="entry name" value="NPY_rcpt"/>
</dbReference>
<comment type="caution">
    <text evidence="11">The sequence shown here is derived from an EMBL/GenBank/DDBJ whole genome shotgun (WGS) entry which is preliminary data.</text>
</comment>
<evidence type="ECO:0000256" key="7">
    <source>
        <dbReference type="ARBA" id="ARBA00023170"/>
    </source>
</evidence>
<keyword evidence="3 9" id="KW-0812">Transmembrane</keyword>
<evidence type="ECO:0000256" key="9">
    <source>
        <dbReference type="SAM" id="Phobius"/>
    </source>
</evidence>
<evidence type="ECO:0000313" key="12">
    <source>
        <dbReference type="Proteomes" id="UP001217089"/>
    </source>
</evidence>
<feature type="transmembrane region" description="Helical" evidence="9">
    <location>
        <begin position="38"/>
        <end position="65"/>
    </location>
</feature>
<name>A0ABQ9EM33_TEGGR</name>
<dbReference type="PANTHER" id="PTHR45695">
    <property type="entry name" value="LEUCOKININ RECEPTOR-RELATED"/>
    <property type="match status" value="1"/>
</dbReference>
<evidence type="ECO:0000259" key="10">
    <source>
        <dbReference type="PROSITE" id="PS50262"/>
    </source>
</evidence>